<protein>
    <recommendedName>
        <fullName evidence="11">Trace amine-associated receptor 1</fullName>
    </recommendedName>
</protein>
<dbReference type="Ensembl" id="ENSEEET00000063279.1">
    <property type="protein sequence ID" value="ENSEEEP00000055676.1"/>
    <property type="gene ID" value="ENSEEEG00000025273.1"/>
</dbReference>
<keyword evidence="3 12" id="KW-0812">Transmembrane</keyword>
<evidence type="ECO:0000256" key="8">
    <source>
        <dbReference type="ARBA" id="ARBA00023170"/>
    </source>
</evidence>
<keyword evidence="2" id="KW-1003">Cell membrane</keyword>
<feature type="transmembrane region" description="Helical" evidence="13">
    <location>
        <begin position="144"/>
        <end position="168"/>
    </location>
</feature>
<dbReference type="PANTHER" id="PTHR24249:SF415">
    <property type="entry name" value="TRACE AMINE-ASSOCIATED RECEPTOR 1"/>
    <property type="match status" value="1"/>
</dbReference>
<dbReference type="GO" id="GO:0005886">
    <property type="term" value="C:plasma membrane"/>
    <property type="evidence" value="ECO:0007669"/>
    <property type="project" value="UniProtKB-SubCell"/>
</dbReference>
<sequence>MGSTRNISLCYEHHLNSCQKLIYPLTVRAVIYFVTGAIVLLTLFGNLFVIITITHFKQLHTPTNYFTLSLAVADLLFGGVSMPPTMMRTVETCWYFGTVFCKIYSSLNIMLCCASLLNLVCIAVDRYYAVCHPLLYHLKITPLVAVFLIAASWSFATLPALVMMFPYFNTKSSEDFYKDNAVCKGLCVVHLAPMTSLTLSILCFYLPAAVMLSLYLKIFTVAKMQSRSIHNALYDSSDKKHSGKKNSKKNPTISKSEIKATKTLSIVMGVFLLCYSPVYIYSIVIPISGNFGPPQLYDVWIGYSNSACNPIVYALFYRWFRKALKIIVFGKIFQNASSSYQI</sequence>
<dbReference type="GeneTree" id="ENSGT00950000182934"/>
<organism evidence="15 16">
    <name type="scientific">Electrophorus electricus</name>
    <name type="common">Electric eel</name>
    <name type="synonym">Gymnotus electricus</name>
    <dbReference type="NCBI Taxonomy" id="8005"/>
    <lineage>
        <taxon>Eukaryota</taxon>
        <taxon>Metazoa</taxon>
        <taxon>Chordata</taxon>
        <taxon>Craniata</taxon>
        <taxon>Vertebrata</taxon>
        <taxon>Euteleostomi</taxon>
        <taxon>Actinopterygii</taxon>
        <taxon>Neopterygii</taxon>
        <taxon>Teleostei</taxon>
        <taxon>Ostariophysi</taxon>
        <taxon>Gymnotiformes</taxon>
        <taxon>Gymnotoidei</taxon>
        <taxon>Gymnotidae</taxon>
        <taxon>Electrophorus</taxon>
    </lineage>
</organism>
<evidence type="ECO:0000256" key="2">
    <source>
        <dbReference type="ARBA" id="ARBA00022475"/>
    </source>
</evidence>
<evidence type="ECO:0000256" key="7">
    <source>
        <dbReference type="ARBA" id="ARBA00023157"/>
    </source>
</evidence>
<reference evidence="15" key="2">
    <citation type="submission" date="2025-08" db="UniProtKB">
        <authorList>
            <consortium name="Ensembl"/>
        </authorList>
    </citation>
    <scope>IDENTIFICATION</scope>
</reference>
<feature type="transmembrane region" description="Helical" evidence="13">
    <location>
        <begin position="29"/>
        <end position="53"/>
    </location>
</feature>
<keyword evidence="10 12" id="KW-0807">Transducer</keyword>
<evidence type="ECO:0000256" key="9">
    <source>
        <dbReference type="ARBA" id="ARBA00023180"/>
    </source>
</evidence>
<evidence type="ECO:0000313" key="16">
    <source>
        <dbReference type="Proteomes" id="UP000314983"/>
    </source>
</evidence>
<dbReference type="InterPro" id="IPR017452">
    <property type="entry name" value="GPCR_Rhodpsn_7TM"/>
</dbReference>
<dbReference type="InterPro" id="IPR009132">
    <property type="entry name" value="TAAR_fam"/>
</dbReference>
<reference evidence="15" key="3">
    <citation type="submission" date="2025-09" db="UniProtKB">
        <authorList>
            <consortium name="Ensembl"/>
        </authorList>
    </citation>
    <scope>IDENTIFICATION</scope>
</reference>
<keyword evidence="16" id="KW-1185">Reference proteome</keyword>
<feature type="transmembrane region" description="Helical" evidence="13">
    <location>
        <begin position="65"/>
        <end position="83"/>
    </location>
</feature>
<evidence type="ECO:0000313" key="15">
    <source>
        <dbReference type="Ensembl" id="ENSEEEP00000055676.1"/>
    </source>
</evidence>
<feature type="transmembrane region" description="Helical" evidence="13">
    <location>
        <begin position="188"/>
        <end position="216"/>
    </location>
</feature>
<name>A0AAY5EF95_ELEEL</name>
<evidence type="ECO:0000256" key="4">
    <source>
        <dbReference type="ARBA" id="ARBA00022989"/>
    </source>
</evidence>
<dbReference type="InterPro" id="IPR000276">
    <property type="entry name" value="GPCR_Rhodpsn"/>
</dbReference>
<dbReference type="PRINTS" id="PR01830">
    <property type="entry name" value="TRACEAMINER"/>
</dbReference>
<evidence type="ECO:0000256" key="10">
    <source>
        <dbReference type="ARBA" id="ARBA00023224"/>
    </source>
</evidence>
<evidence type="ECO:0000256" key="6">
    <source>
        <dbReference type="ARBA" id="ARBA00023136"/>
    </source>
</evidence>
<evidence type="ECO:0000256" key="13">
    <source>
        <dbReference type="SAM" id="Phobius"/>
    </source>
</evidence>
<dbReference type="InterPro" id="IPR050569">
    <property type="entry name" value="TAAR"/>
</dbReference>
<dbReference type="AlphaFoldDB" id="A0AAY5EF95"/>
<keyword evidence="9" id="KW-0325">Glycoprotein</keyword>
<dbReference type="GO" id="GO:0001594">
    <property type="term" value="F:trace-amine receptor activity"/>
    <property type="evidence" value="ECO:0007669"/>
    <property type="project" value="InterPro"/>
</dbReference>
<feature type="domain" description="G-protein coupled receptors family 1 profile" evidence="14">
    <location>
        <begin position="45"/>
        <end position="313"/>
    </location>
</feature>
<accession>A0AAY5EF95</accession>
<evidence type="ECO:0000256" key="5">
    <source>
        <dbReference type="ARBA" id="ARBA00023040"/>
    </source>
</evidence>
<evidence type="ECO:0000256" key="12">
    <source>
        <dbReference type="RuleBase" id="RU000688"/>
    </source>
</evidence>
<keyword evidence="5 12" id="KW-0297">G-protein coupled receptor</keyword>
<evidence type="ECO:0000259" key="14">
    <source>
        <dbReference type="PROSITE" id="PS50262"/>
    </source>
</evidence>
<comment type="similarity">
    <text evidence="12">Belongs to the G-protein coupled receptor 1 family.</text>
</comment>
<keyword evidence="6 13" id="KW-0472">Membrane</keyword>
<dbReference type="SMART" id="SM01381">
    <property type="entry name" value="7TM_GPCR_Srsx"/>
    <property type="match status" value="1"/>
</dbReference>
<dbReference type="FunFam" id="1.20.1070.10:FF:000030">
    <property type="entry name" value="trace amine-associated receptor 1"/>
    <property type="match status" value="1"/>
</dbReference>
<evidence type="ECO:0000256" key="1">
    <source>
        <dbReference type="ARBA" id="ARBA00004651"/>
    </source>
</evidence>
<comment type="subcellular location">
    <subcellularLocation>
        <location evidence="1">Cell membrane</location>
        <topology evidence="1">Multi-pass membrane protein</topology>
    </subcellularLocation>
</comment>
<keyword evidence="4 13" id="KW-1133">Transmembrane helix</keyword>
<keyword evidence="7" id="KW-1015">Disulfide bond</keyword>
<feature type="transmembrane region" description="Helical" evidence="13">
    <location>
        <begin position="264"/>
        <end position="288"/>
    </location>
</feature>
<dbReference type="PROSITE" id="PS00237">
    <property type="entry name" value="G_PROTEIN_RECEP_F1_1"/>
    <property type="match status" value="1"/>
</dbReference>
<dbReference type="Proteomes" id="UP000314983">
    <property type="component" value="Chromosome 8"/>
</dbReference>
<dbReference type="SUPFAM" id="SSF81321">
    <property type="entry name" value="Family A G protein-coupled receptor-like"/>
    <property type="match status" value="1"/>
</dbReference>
<feature type="transmembrane region" description="Helical" evidence="13">
    <location>
        <begin position="300"/>
        <end position="320"/>
    </location>
</feature>
<dbReference type="PROSITE" id="PS50262">
    <property type="entry name" value="G_PROTEIN_RECEP_F1_2"/>
    <property type="match status" value="1"/>
</dbReference>
<evidence type="ECO:0000256" key="11">
    <source>
        <dbReference type="ARBA" id="ARBA00039439"/>
    </source>
</evidence>
<proteinExistence type="inferred from homology"/>
<evidence type="ECO:0000256" key="3">
    <source>
        <dbReference type="ARBA" id="ARBA00022692"/>
    </source>
</evidence>
<feature type="transmembrane region" description="Helical" evidence="13">
    <location>
        <begin position="103"/>
        <end position="124"/>
    </location>
</feature>
<dbReference type="Pfam" id="PF00001">
    <property type="entry name" value="7tm_1"/>
    <property type="match status" value="1"/>
</dbReference>
<dbReference type="PRINTS" id="PR00237">
    <property type="entry name" value="GPCRRHODOPSN"/>
</dbReference>
<keyword evidence="8 12" id="KW-0675">Receptor</keyword>
<reference evidence="15 16" key="1">
    <citation type="submission" date="2020-05" db="EMBL/GenBank/DDBJ databases">
        <title>Electrophorus electricus (electric eel) genome, fEleEle1, primary haplotype.</title>
        <authorList>
            <person name="Myers G."/>
            <person name="Meyer A."/>
            <person name="Fedrigo O."/>
            <person name="Formenti G."/>
            <person name="Rhie A."/>
            <person name="Tracey A."/>
            <person name="Sims Y."/>
            <person name="Jarvis E.D."/>
        </authorList>
    </citation>
    <scope>NUCLEOTIDE SEQUENCE [LARGE SCALE GENOMIC DNA]</scope>
</reference>
<dbReference type="PANTHER" id="PTHR24249">
    <property type="entry name" value="HISTAMINE RECEPTOR-RELATED G-PROTEIN COUPLED RECEPTOR"/>
    <property type="match status" value="1"/>
</dbReference>
<dbReference type="Gene3D" id="1.20.1070.10">
    <property type="entry name" value="Rhodopsin 7-helix transmembrane proteins"/>
    <property type="match status" value="1"/>
</dbReference>